<dbReference type="GO" id="GO:0008775">
    <property type="term" value="F:acetate CoA-transferase activity"/>
    <property type="evidence" value="ECO:0007669"/>
    <property type="project" value="InterPro"/>
</dbReference>
<gene>
    <name evidence="2" type="ORF">FHP08_12720</name>
</gene>
<dbReference type="Gene3D" id="3.30.750.70">
    <property type="entry name" value="4-hydroxybutyrate coenzyme like domains"/>
    <property type="match status" value="1"/>
</dbReference>
<dbReference type="PANTHER" id="PTHR21432:SF20">
    <property type="entry name" value="ACETYL-COA HYDROLASE"/>
    <property type="match status" value="1"/>
</dbReference>
<dbReference type="SUPFAM" id="SSF100950">
    <property type="entry name" value="NagB/RpiA/CoA transferase-like"/>
    <property type="match status" value="2"/>
</dbReference>
<keyword evidence="2" id="KW-0808">Transferase</keyword>
<feature type="domain" description="Acetyl-CoA hydrolase/transferase C-terminal" evidence="1">
    <location>
        <begin position="262"/>
        <end position="413"/>
    </location>
</feature>
<keyword evidence="3" id="KW-1185">Reference proteome</keyword>
<name>A0A5C8NUM8_9BURK</name>
<dbReference type="Pfam" id="PF13336">
    <property type="entry name" value="AcetylCoA_hyd_C"/>
    <property type="match status" value="1"/>
</dbReference>
<dbReference type="EMBL" id="VDUY01000005">
    <property type="protein sequence ID" value="TXL64886.1"/>
    <property type="molecule type" value="Genomic_DNA"/>
</dbReference>
<organism evidence="2 3">
    <name type="scientific">Zeimonas arvi</name>
    <dbReference type="NCBI Taxonomy" id="2498847"/>
    <lineage>
        <taxon>Bacteria</taxon>
        <taxon>Pseudomonadati</taxon>
        <taxon>Pseudomonadota</taxon>
        <taxon>Betaproteobacteria</taxon>
        <taxon>Burkholderiales</taxon>
        <taxon>Burkholderiaceae</taxon>
        <taxon>Zeimonas</taxon>
    </lineage>
</organism>
<dbReference type="Gene3D" id="3.40.1080.10">
    <property type="entry name" value="Glutaconate Coenzyme A-transferase"/>
    <property type="match status" value="1"/>
</dbReference>
<evidence type="ECO:0000313" key="2">
    <source>
        <dbReference type="EMBL" id="TXL64886.1"/>
    </source>
</evidence>
<sequence>MRPGVPDLAQWIRPGDCVVCGQVAAEPLTLTRALVEQRERLGGVDVFVGTLFSDTFSPAKAEGLRFCSYGAMGRAASLASAGLLRIVPTHYSELEPAFASGMRPADVVLIQLAPSRAGRGLSFGLANDYVVAAARRARVVVAEINPDAPWTRGAEVPADLRIDLAVQAACAPLEIRSDAAAGELETRIARHLAEIIPDGATLQTGIGNLPDALLAGLAGHRELGLHSGLLGDRAIELIESGVVTNARKTIDAGITVTNLVGGSARARRHVDDNPAFEVRPAVYTHGAATLASIDRLWAINSVLEVDLSGQANAEMLGGVPRGGVGGLNDFVRGARHSAGGRAVLALPATTGDGRRSRIVPTLASATATVTRSDVDLVATEWGVADLRHCDLDERARRLIAIAAPQFRDALARAVREPES</sequence>
<dbReference type="GO" id="GO:0006083">
    <property type="term" value="P:acetate metabolic process"/>
    <property type="evidence" value="ECO:0007669"/>
    <property type="project" value="InterPro"/>
</dbReference>
<comment type="caution">
    <text evidence="2">The sequence shown here is derived from an EMBL/GenBank/DDBJ whole genome shotgun (WGS) entry which is preliminary data.</text>
</comment>
<dbReference type="OrthoDB" id="9801795at2"/>
<dbReference type="Gene3D" id="3.40.1080.20">
    <property type="entry name" value="Acetyl-CoA hydrolase/transferase C-terminal domain"/>
    <property type="match status" value="1"/>
</dbReference>
<accession>A0A5C8NUM8</accession>
<evidence type="ECO:0000259" key="1">
    <source>
        <dbReference type="Pfam" id="PF13336"/>
    </source>
</evidence>
<dbReference type="InterPro" id="IPR037171">
    <property type="entry name" value="NagB/RpiA_transferase-like"/>
</dbReference>
<reference evidence="2 3" key="1">
    <citation type="submission" date="2019-06" db="EMBL/GenBank/DDBJ databases">
        <title>Quisquiliibacterium sp. nov., isolated from a maize field.</title>
        <authorList>
            <person name="Lin S.-Y."/>
            <person name="Tsai C.-F."/>
            <person name="Young C.-C."/>
        </authorList>
    </citation>
    <scope>NUCLEOTIDE SEQUENCE [LARGE SCALE GENOMIC DNA]</scope>
    <source>
        <strain evidence="2 3">CC-CFT501</strain>
    </source>
</reference>
<dbReference type="AlphaFoldDB" id="A0A5C8NUM8"/>
<dbReference type="InterPro" id="IPR046433">
    <property type="entry name" value="ActCoA_hydro"/>
</dbReference>
<dbReference type="InterPro" id="IPR026888">
    <property type="entry name" value="AcetylCoA_hyd_C"/>
</dbReference>
<proteinExistence type="predicted"/>
<dbReference type="InterPro" id="IPR038460">
    <property type="entry name" value="AcetylCoA_hyd_C_sf"/>
</dbReference>
<evidence type="ECO:0000313" key="3">
    <source>
        <dbReference type="Proteomes" id="UP000321548"/>
    </source>
</evidence>
<protein>
    <submittedName>
        <fullName evidence="2">4-hydroxybutyrate CoA-transferase</fullName>
    </submittedName>
</protein>
<dbReference type="Proteomes" id="UP000321548">
    <property type="component" value="Unassembled WGS sequence"/>
</dbReference>
<dbReference type="PANTHER" id="PTHR21432">
    <property type="entry name" value="ACETYL-COA HYDROLASE-RELATED"/>
    <property type="match status" value="1"/>
</dbReference>